<dbReference type="Gene3D" id="1.10.10.10">
    <property type="entry name" value="Winged helix-like DNA-binding domain superfamily/Winged helix DNA-binding domain"/>
    <property type="match status" value="1"/>
</dbReference>
<proteinExistence type="predicted"/>
<name>M1XLK1_NATM8</name>
<evidence type="ECO:0000256" key="1">
    <source>
        <dbReference type="SAM" id="MobiDB-lite"/>
    </source>
</evidence>
<dbReference type="AlphaFoldDB" id="M1XLK1"/>
<sequence length="119" mass="13093">MSQNADGRPADSDRSPVAPPDADATPDSEPESLLELLADDDARELFERAGRPRTIPELAAECDVARSTAYRKVNRLVEADLLVPTDRPVGDTGHATEYRRSVERIEIEVGDRTDVEFST</sequence>
<dbReference type="eggNOG" id="arCOG03067">
    <property type="taxonomic scope" value="Archaea"/>
</dbReference>
<dbReference type="SUPFAM" id="SSF46785">
    <property type="entry name" value="Winged helix' DNA-binding domain"/>
    <property type="match status" value="1"/>
</dbReference>
<dbReference type="EMBL" id="HF582854">
    <property type="protein sequence ID" value="CCQ37863.1"/>
    <property type="molecule type" value="Genomic_DNA"/>
</dbReference>
<dbReference type="KEGG" id="nmo:Nmlp_3749"/>
<dbReference type="HOGENOM" id="CLU_2091370_0_0_2"/>
<dbReference type="OrthoDB" id="10985at2157"/>
<dbReference type="STRING" id="268739.Nmlp_3749"/>
<gene>
    <name evidence="2" type="ordered locus">Nmlp_3749</name>
</gene>
<dbReference type="Pfam" id="PF12840">
    <property type="entry name" value="HTH_20"/>
    <property type="match status" value="1"/>
</dbReference>
<evidence type="ECO:0000313" key="2">
    <source>
        <dbReference type="EMBL" id="CCQ37863.1"/>
    </source>
</evidence>
<dbReference type="GeneID" id="14652046"/>
<organism evidence="2 3">
    <name type="scientific">Natronomonas moolapensis (strain DSM 18674 / CECT 7526 / JCM 14361 / 8.8.11)</name>
    <dbReference type="NCBI Taxonomy" id="268739"/>
    <lineage>
        <taxon>Archaea</taxon>
        <taxon>Methanobacteriati</taxon>
        <taxon>Methanobacteriota</taxon>
        <taxon>Stenosarchaea group</taxon>
        <taxon>Halobacteria</taxon>
        <taxon>Halobacteriales</taxon>
        <taxon>Natronomonadaceae</taxon>
        <taxon>Natronomonas</taxon>
    </lineage>
</organism>
<feature type="region of interest" description="Disordered" evidence="1">
    <location>
        <begin position="1"/>
        <end position="30"/>
    </location>
</feature>
<evidence type="ECO:0000313" key="3">
    <source>
        <dbReference type="Proteomes" id="UP000011867"/>
    </source>
</evidence>
<keyword evidence="3" id="KW-1185">Reference proteome</keyword>
<dbReference type="InterPro" id="IPR036388">
    <property type="entry name" value="WH-like_DNA-bd_sf"/>
</dbReference>
<reference evidence="2 3" key="1">
    <citation type="journal article" date="2013" name="Genome Announc.">
        <title>Genome of the haloarchaeon Natronomonas moolapensis, a neutrophilic member of a previously haloalkaliphilic genus.</title>
        <authorList>
            <person name="Dyall-Smith M.L."/>
            <person name="Pfeiffer F."/>
            <person name="Oberwinkler T."/>
            <person name="Klee K."/>
            <person name="Rampp M."/>
            <person name="Palm P."/>
            <person name="Gross K."/>
            <person name="Schuster S.C."/>
            <person name="Oesterhelt D."/>
        </authorList>
    </citation>
    <scope>NUCLEOTIDE SEQUENCE [LARGE SCALE GENOMIC DNA]</scope>
    <source>
        <strain evidence="3">DSM 18674 / JCM 14361 / 8.8.11</strain>
    </source>
</reference>
<dbReference type="RefSeq" id="WP_015410590.1">
    <property type="nucleotide sequence ID" value="NC_020388.1"/>
</dbReference>
<dbReference type="InterPro" id="IPR036390">
    <property type="entry name" value="WH_DNA-bd_sf"/>
</dbReference>
<protein>
    <submittedName>
        <fullName evidence="2">HTH domain protein</fullName>
    </submittedName>
</protein>
<dbReference type="Proteomes" id="UP000011867">
    <property type="component" value="Chromosome"/>
</dbReference>
<accession>M1XLK1</accession>